<accession>A0A2U3Q8J9</accession>
<dbReference type="KEGG" id="bvz:BRAD3257_6765"/>
<sequence length="69" mass="8042">MKEMQAQLDLLRAQIAECERLQIVAKNQAKRDVYARLIVRYRAIATELEHAIANLPSSFDTLLRRTEEE</sequence>
<evidence type="ECO:0000313" key="1">
    <source>
        <dbReference type="EMBL" id="SPP97649.1"/>
    </source>
</evidence>
<protein>
    <submittedName>
        <fullName evidence="1">Uncharacterized protein</fullName>
    </submittedName>
</protein>
<dbReference type="EMBL" id="LS398110">
    <property type="protein sequence ID" value="SPP97649.1"/>
    <property type="molecule type" value="Genomic_DNA"/>
</dbReference>
<name>A0A2U3Q8J9_9BRAD</name>
<proteinExistence type="predicted"/>
<reference evidence="1 2" key="1">
    <citation type="submission" date="2018-03" db="EMBL/GenBank/DDBJ databases">
        <authorList>
            <person name="Gully D."/>
        </authorList>
    </citation>
    <scope>NUCLEOTIDE SEQUENCE [LARGE SCALE GENOMIC DNA]</scope>
    <source>
        <strain evidence="1">ORS3257</strain>
    </source>
</reference>
<gene>
    <name evidence="1" type="ORF">BRAD3257_6765</name>
</gene>
<dbReference type="Proteomes" id="UP000246085">
    <property type="component" value="Chromosome BRAD3257"/>
</dbReference>
<dbReference type="AlphaFoldDB" id="A0A2U3Q8J9"/>
<organism evidence="1 2">
    <name type="scientific">Bradyrhizobium vignae</name>
    <dbReference type="NCBI Taxonomy" id="1549949"/>
    <lineage>
        <taxon>Bacteria</taxon>
        <taxon>Pseudomonadati</taxon>
        <taxon>Pseudomonadota</taxon>
        <taxon>Alphaproteobacteria</taxon>
        <taxon>Hyphomicrobiales</taxon>
        <taxon>Nitrobacteraceae</taxon>
        <taxon>Bradyrhizobium</taxon>
    </lineage>
</organism>
<evidence type="ECO:0000313" key="2">
    <source>
        <dbReference type="Proteomes" id="UP000246085"/>
    </source>
</evidence>